<name>F4QTK3_9CAUL</name>
<gene>
    <name evidence="5" type="ORF">ABI_45000</name>
</gene>
<dbReference type="EMBL" id="GL883080">
    <property type="protein sequence ID" value="EGF90073.1"/>
    <property type="molecule type" value="Genomic_DNA"/>
</dbReference>
<dbReference type="Pfam" id="PF05426">
    <property type="entry name" value="Alginate_lyase"/>
    <property type="match status" value="1"/>
</dbReference>
<dbReference type="GO" id="GO:0045135">
    <property type="term" value="F:poly(beta-D-mannuronate) lyase activity"/>
    <property type="evidence" value="ECO:0007669"/>
    <property type="project" value="UniProtKB-EC"/>
</dbReference>
<evidence type="ECO:0000259" key="4">
    <source>
        <dbReference type="Pfam" id="PF05426"/>
    </source>
</evidence>
<evidence type="ECO:0000256" key="2">
    <source>
        <dbReference type="ARBA" id="ARBA00023239"/>
    </source>
</evidence>
<keyword evidence="2 5" id="KW-0456">Lyase</keyword>
<dbReference type="AlphaFoldDB" id="F4QTK3"/>
<organism evidence="5 6">
    <name type="scientific">Asticcacaulis biprosthecium C19</name>
    <dbReference type="NCBI Taxonomy" id="715226"/>
    <lineage>
        <taxon>Bacteria</taxon>
        <taxon>Pseudomonadati</taxon>
        <taxon>Pseudomonadota</taxon>
        <taxon>Alphaproteobacteria</taxon>
        <taxon>Caulobacterales</taxon>
        <taxon>Caulobacteraceae</taxon>
        <taxon>Asticcacaulis</taxon>
    </lineage>
</organism>
<evidence type="ECO:0000313" key="6">
    <source>
        <dbReference type="Proteomes" id="UP000006512"/>
    </source>
</evidence>
<dbReference type="SUPFAM" id="SSF48230">
    <property type="entry name" value="Chondroitin AC/alginate lyase"/>
    <property type="match status" value="1"/>
</dbReference>
<dbReference type="InterPro" id="IPR008929">
    <property type="entry name" value="Chondroitin_lyas"/>
</dbReference>
<dbReference type="eggNOG" id="ENOG50311HE">
    <property type="taxonomic scope" value="Bacteria"/>
</dbReference>
<evidence type="ECO:0000313" key="5">
    <source>
        <dbReference type="EMBL" id="EGF90073.1"/>
    </source>
</evidence>
<protein>
    <submittedName>
        <fullName evidence="5">Alginate lyase</fullName>
        <ecNumber evidence="5">4.2.2.3</ecNumber>
    </submittedName>
</protein>
<keyword evidence="1" id="KW-0732">Signal</keyword>
<dbReference type="EC" id="4.2.2.3" evidence="5"/>
<dbReference type="HOGENOM" id="CLU_064286_0_0_5"/>
<keyword evidence="6" id="KW-1185">Reference proteome</keyword>
<dbReference type="Gene3D" id="1.50.10.100">
    <property type="entry name" value="Chondroitin AC/alginate lyase"/>
    <property type="match status" value="1"/>
</dbReference>
<sequence length="362" mass="40249">MAGGCRRASAAPSAYDPTAPDLQFPGLVSPFDVAMARSLRGEPATDLDCDRAPEPVTVLDHESKYKPGTNSSVEDADREDDYQEKLKEVSGFYNPLTRISDRYVRSNPRASEIAQCVLHWLAGWAEAGALEKGVTEQGRMVQAWALASLAGSYLKIRTDPYLSASANREVLDWLGRLNALVIANFEDRQDKKSRSNNHRYWANWAVCATAIARDDKDAFAWAKAGFERACAQVQPDGVLPLEMERRRKALHYHNFALGPLVLHAEALIANGQADPYDLNDGAIKRLAGFVVHGLRDPAIFAQRAGEKQDLDGTLKETQLAWMEPYYARFKDDRLTPWMKDYRPLVGHRLGGDLTLLFGADSV</sequence>
<dbReference type="STRING" id="715226.ABI_45000"/>
<feature type="region of interest" description="Disordered" evidence="3">
    <location>
        <begin position="61"/>
        <end position="80"/>
    </location>
</feature>
<dbReference type="GO" id="GO:0042597">
    <property type="term" value="C:periplasmic space"/>
    <property type="evidence" value="ECO:0007669"/>
    <property type="project" value="InterPro"/>
</dbReference>
<reference evidence="6" key="1">
    <citation type="submission" date="2011-03" db="EMBL/GenBank/DDBJ databases">
        <title>Draft genome sequence of Brevundimonas diminuta.</title>
        <authorList>
            <person name="Brown P.J.B."/>
            <person name="Buechlein A."/>
            <person name="Hemmerich C."/>
            <person name="Brun Y.V."/>
        </authorList>
    </citation>
    <scope>NUCLEOTIDE SEQUENCE [LARGE SCALE GENOMIC DNA]</scope>
    <source>
        <strain evidence="6">C19</strain>
    </source>
</reference>
<dbReference type="Proteomes" id="UP000006512">
    <property type="component" value="Unassembled WGS sequence"/>
</dbReference>
<evidence type="ECO:0000256" key="1">
    <source>
        <dbReference type="ARBA" id="ARBA00022729"/>
    </source>
</evidence>
<evidence type="ECO:0000256" key="3">
    <source>
        <dbReference type="SAM" id="MobiDB-lite"/>
    </source>
</evidence>
<dbReference type="InterPro" id="IPR008397">
    <property type="entry name" value="Alginate_lyase_dom"/>
</dbReference>
<accession>F4QTK3</accession>
<feature type="domain" description="Alginate lyase" evidence="4">
    <location>
        <begin position="63"/>
        <end position="300"/>
    </location>
</feature>
<proteinExistence type="predicted"/>
<feature type="region of interest" description="Disordered" evidence="3">
    <location>
        <begin position="1"/>
        <end position="22"/>
    </location>
</feature>